<proteinExistence type="predicted"/>
<keyword evidence="2" id="KW-1185">Reference proteome</keyword>
<accession>A0A0L6UPE4</accession>
<dbReference type="EMBL" id="LAVV01009701">
    <property type="protein sequence ID" value="KNZ50132.1"/>
    <property type="molecule type" value="Genomic_DNA"/>
</dbReference>
<dbReference type="Proteomes" id="UP000037035">
    <property type="component" value="Unassembled WGS sequence"/>
</dbReference>
<protein>
    <submittedName>
        <fullName evidence="1">Uncharacterized protein</fullName>
    </submittedName>
</protein>
<name>A0A0L6UPE4_9BASI</name>
<dbReference type="AlphaFoldDB" id="A0A0L6UPE4"/>
<organism evidence="1 2">
    <name type="scientific">Puccinia sorghi</name>
    <dbReference type="NCBI Taxonomy" id="27349"/>
    <lineage>
        <taxon>Eukaryota</taxon>
        <taxon>Fungi</taxon>
        <taxon>Dikarya</taxon>
        <taxon>Basidiomycota</taxon>
        <taxon>Pucciniomycotina</taxon>
        <taxon>Pucciniomycetes</taxon>
        <taxon>Pucciniales</taxon>
        <taxon>Pucciniaceae</taxon>
        <taxon>Puccinia</taxon>
    </lineage>
</organism>
<evidence type="ECO:0000313" key="2">
    <source>
        <dbReference type="Proteomes" id="UP000037035"/>
    </source>
</evidence>
<dbReference type="STRING" id="27349.A0A0L6UPE4"/>
<evidence type="ECO:0000313" key="1">
    <source>
        <dbReference type="EMBL" id="KNZ50132.1"/>
    </source>
</evidence>
<sequence>MTLPRRINLADLRDDSSTLNGKLGRTTRAGPADSSKCVSSFANAVHMYVKVDNPNLSRGWIICHSIVSIDLFNQKPPAGFKLYMKEHGLGEHFIGYRLYMKERGLKRVIAPHEKPLVLHRHDVGWLEYSHLMKFLREFCLFLLWLN</sequence>
<reference evidence="1 2" key="1">
    <citation type="submission" date="2015-08" db="EMBL/GenBank/DDBJ databases">
        <title>Next Generation Sequencing and Analysis of the Genome of Puccinia sorghi L Schw, the Causal Agent of Maize Common Rust.</title>
        <authorList>
            <person name="Rochi L."/>
            <person name="Burguener G."/>
            <person name="Darino M."/>
            <person name="Turjanski A."/>
            <person name="Kreff E."/>
            <person name="Dieguez M.J."/>
            <person name="Sacco F."/>
        </authorList>
    </citation>
    <scope>NUCLEOTIDE SEQUENCE [LARGE SCALE GENOMIC DNA]</scope>
    <source>
        <strain evidence="1 2">RO10H11247</strain>
    </source>
</reference>
<dbReference type="VEuPathDB" id="FungiDB:VP01_457g1"/>
<gene>
    <name evidence="1" type="ORF">VP01_457g1</name>
</gene>
<comment type="caution">
    <text evidence="1">The sequence shown here is derived from an EMBL/GenBank/DDBJ whole genome shotgun (WGS) entry which is preliminary data.</text>
</comment>